<comment type="caution">
    <text evidence="2">The sequence shown here is derived from an EMBL/GenBank/DDBJ whole genome shotgun (WGS) entry which is preliminary data.</text>
</comment>
<evidence type="ECO:0000313" key="3">
    <source>
        <dbReference type="Proteomes" id="UP000179266"/>
    </source>
</evidence>
<reference evidence="2 3" key="1">
    <citation type="journal article" date="2016" name="Nat. Commun.">
        <title>Thousands of microbial genomes shed light on interconnected biogeochemical processes in an aquifer system.</title>
        <authorList>
            <person name="Anantharaman K."/>
            <person name="Brown C.T."/>
            <person name="Hug L.A."/>
            <person name="Sharon I."/>
            <person name="Castelle C.J."/>
            <person name="Probst A.J."/>
            <person name="Thomas B.C."/>
            <person name="Singh A."/>
            <person name="Wilkins M.J."/>
            <person name="Karaoz U."/>
            <person name="Brodie E.L."/>
            <person name="Williams K.H."/>
            <person name="Hubbard S.S."/>
            <person name="Banfield J.F."/>
        </authorList>
    </citation>
    <scope>NUCLEOTIDE SEQUENCE [LARGE SCALE GENOMIC DNA]</scope>
</reference>
<feature type="region of interest" description="Disordered" evidence="1">
    <location>
        <begin position="42"/>
        <end position="65"/>
    </location>
</feature>
<name>A0A1F7RQY8_9BACT</name>
<gene>
    <name evidence="2" type="ORF">A2161_02225</name>
</gene>
<accession>A0A1F7RQY8</accession>
<dbReference type="AlphaFoldDB" id="A0A1F7RQY8"/>
<organism evidence="2 3">
    <name type="scientific">Candidatus Schekmanbacteria bacterium RBG_13_48_7</name>
    <dbReference type="NCBI Taxonomy" id="1817878"/>
    <lineage>
        <taxon>Bacteria</taxon>
        <taxon>Candidatus Schekmaniibacteriota</taxon>
    </lineage>
</organism>
<protein>
    <submittedName>
        <fullName evidence="2">Uncharacterized protein</fullName>
    </submittedName>
</protein>
<evidence type="ECO:0000256" key="1">
    <source>
        <dbReference type="SAM" id="MobiDB-lite"/>
    </source>
</evidence>
<proteinExistence type="predicted"/>
<dbReference type="Proteomes" id="UP000179266">
    <property type="component" value="Unassembled WGS sequence"/>
</dbReference>
<evidence type="ECO:0000313" key="2">
    <source>
        <dbReference type="EMBL" id="OGL43962.1"/>
    </source>
</evidence>
<dbReference type="EMBL" id="MGDD01000247">
    <property type="protein sequence ID" value="OGL43962.1"/>
    <property type="molecule type" value="Genomic_DNA"/>
</dbReference>
<sequence>MEADNEEDRERLAGYIARAPISNKKITYDQEKDVIVYTTRKEQNSLPGFRMDQKEDVSDPFDAFN</sequence>